<dbReference type="AlphaFoldDB" id="A0AAX1LC34"/>
<dbReference type="Proteomes" id="UP000617681">
    <property type="component" value="Chromosome"/>
</dbReference>
<proteinExistence type="predicted"/>
<feature type="transmembrane region" description="Helical" evidence="1">
    <location>
        <begin position="16"/>
        <end position="38"/>
    </location>
</feature>
<keyword evidence="1" id="KW-1133">Transmembrane helix</keyword>
<sequence>MRHVMVGAFDGDLRPGVAAVVLACCFVGGLVVVVLSNWRERVMMRKDLHPELAL</sequence>
<organism evidence="2 3">
    <name type="scientific">Corynebacterium glucuronolyticum</name>
    <dbReference type="NCBI Taxonomy" id="39791"/>
    <lineage>
        <taxon>Bacteria</taxon>
        <taxon>Bacillati</taxon>
        <taxon>Actinomycetota</taxon>
        <taxon>Actinomycetes</taxon>
        <taxon>Mycobacteriales</taxon>
        <taxon>Corynebacteriaceae</taxon>
        <taxon>Corynebacterium</taxon>
    </lineage>
</organism>
<evidence type="ECO:0000256" key="1">
    <source>
        <dbReference type="SAM" id="Phobius"/>
    </source>
</evidence>
<reference evidence="2" key="1">
    <citation type="submission" date="2021-02" db="EMBL/GenBank/DDBJ databases">
        <title>FDA dAtabase for Regulatory Grade micrObial Sequences (FDA-ARGOS): Supporting development and validation of Infectious Disease Dx tests.</title>
        <authorList>
            <person name="Sproer C."/>
            <person name="Gronow S."/>
            <person name="Severitt S."/>
            <person name="Schroder I."/>
            <person name="Tallon L."/>
            <person name="Sadzewicz L."/>
            <person name="Zhao X."/>
            <person name="Boylan J."/>
            <person name="Ott S."/>
            <person name="Bowen H."/>
            <person name="Vavikolanu K."/>
            <person name="Mehta A."/>
            <person name="Aluvathingal J."/>
            <person name="Nadendla S."/>
            <person name="Lowell S."/>
            <person name="Myers T."/>
            <person name="Yan Y."/>
            <person name="Sichtig H."/>
        </authorList>
    </citation>
    <scope>NUCLEOTIDE SEQUENCE</scope>
    <source>
        <strain evidence="2">FDAARGOS_1191</strain>
    </source>
</reference>
<evidence type="ECO:0000313" key="3">
    <source>
        <dbReference type="Proteomes" id="UP000617681"/>
    </source>
</evidence>
<dbReference type="EMBL" id="CP069534">
    <property type="protein sequence ID" value="QRP71965.1"/>
    <property type="molecule type" value="Genomic_DNA"/>
</dbReference>
<dbReference type="RefSeq" id="WP_155806239.1">
    <property type="nucleotide sequence ID" value="NZ_CP069534.1"/>
</dbReference>
<keyword evidence="1" id="KW-0812">Transmembrane</keyword>
<keyword evidence="1" id="KW-0472">Membrane</keyword>
<name>A0AAX1LC34_9CORY</name>
<gene>
    <name evidence="2" type="ORF">I6J21_00370</name>
</gene>
<evidence type="ECO:0000313" key="2">
    <source>
        <dbReference type="EMBL" id="QRP71965.1"/>
    </source>
</evidence>
<accession>A0AAX1LC34</accession>
<protein>
    <submittedName>
        <fullName evidence="2">Uncharacterized protein</fullName>
    </submittedName>
</protein>